<sequence>MLGVVVSQQLETTDIQHRSLHVSDEWNGQYGVTLAEAREVKFTLCKYYSGAEDELGVRQAAGHRLLTIAVVYQSPDMASLSQQ</sequence>
<gene>
    <name evidence="1" type="ORF">GDO78_016956</name>
</gene>
<organism evidence="1 2">
    <name type="scientific">Eleutherodactylus coqui</name>
    <name type="common">Puerto Rican coqui</name>
    <dbReference type="NCBI Taxonomy" id="57060"/>
    <lineage>
        <taxon>Eukaryota</taxon>
        <taxon>Metazoa</taxon>
        <taxon>Chordata</taxon>
        <taxon>Craniata</taxon>
        <taxon>Vertebrata</taxon>
        <taxon>Euteleostomi</taxon>
        <taxon>Amphibia</taxon>
        <taxon>Batrachia</taxon>
        <taxon>Anura</taxon>
        <taxon>Neobatrachia</taxon>
        <taxon>Hyloidea</taxon>
        <taxon>Eleutherodactylidae</taxon>
        <taxon>Eleutherodactylinae</taxon>
        <taxon>Eleutherodactylus</taxon>
        <taxon>Eleutherodactylus</taxon>
    </lineage>
</organism>
<reference evidence="1" key="1">
    <citation type="thesis" date="2020" institute="ProQuest LLC" country="789 East Eisenhower Parkway, Ann Arbor, MI, USA">
        <title>Comparative Genomics and Chromosome Evolution.</title>
        <authorList>
            <person name="Mudd A.B."/>
        </authorList>
    </citation>
    <scope>NUCLEOTIDE SEQUENCE</scope>
    <source>
        <strain evidence="1">HN-11 Male</strain>
        <tissue evidence="1">Kidney and liver</tissue>
    </source>
</reference>
<keyword evidence="2" id="KW-1185">Reference proteome</keyword>
<accession>A0A8J6EPU7</accession>
<dbReference type="EMBL" id="WNTK01000035">
    <property type="protein sequence ID" value="KAG9472800.1"/>
    <property type="molecule type" value="Genomic_DNA"/>
</dbReference>
<protein>
    <submittedName>
        <fullName evidence="1">Uncharacterized protein</fullName>
    </submittedName>
</protein>
<dbReference type="AlphaFoldDB" id="A0A8J6EPU7"/>
<dbReference type="Proteomes" id="UP000770717">
    <property type="component" value="Unassembled WGS sequence"/>
</dbReference>
<name>A0A8J6EPU7_ELECQ</name>
<evidence type="ECO:0000313" key="1">
    <source>
        <dbReference type="EMBL" id="KAG9472800.1"/>
    </source>
</evidence>
<comment type="caution">
    <text evidence="1">The sequence shown here is derived from an EMBL/GenBank/DDBJ whole genome shotgun (WGS) entry which is preliminary data.</text>
</comment>
<proteinExistence type="predicted"/>
<evidence type="ECO:0000313" key="2">
    <source>
        <dbReference type="Proteomes" id="UP000770717"/>
    </source>
</evidence>